<sequence length="154" mass="16114">MESNNQADGPHQGAASVVDASLARRSSGGGGKVRGNSTRRTAAPQLPQQVAGLWPGSGGNSGSNFIQHPGNSPQSPWGYPQGGFVNFLQQPYPPSQGENFHFTGLINQNFNGTSPEACSKGTPSPEEPPNKKSRSRKKTTPIEVDDDDGGDPTS</sequence>
<feature type="compositionally biased region" description="Polar residues" evidence="1">
    <location>
        <begin position="62"/>
        <end position="75"/>
    </location>
</feature>
<dbReference type="Proteomes" id="UP000324897">
    <property type="component" value="Chromosome 3"/>
</dbReference>
<organism evidence="2 3">
    <name type="scientific">Eragrostis curvula</name>
    <name type="common">weeping love grass</name>
    <dbReference type="NCBI Taxonomy" id="38414"/>
    <lineage>
        <taxon>Eukaryota</taxon>
        <taxon>Viridiplantae</taxon>
        <taxon>Streptophyta</taxon>
        <taxon>Embryophyta</taxon>
        <taxon>Tracheophyta</taxon>
        <taxon>Spermatophyta</taxon>
        <taxon>Magnoliopsida</taxon>
        <taxon>Liliopsida</taxon>
        <taxon>Poales</taxon>
        <taxon>Poaceae</taxon>
        <taxon>PACMAD clade</taxon>
        <taxon>Chloridoideae</taxon>
        <taxon>Eragrostideae</taxon>
        <taxon>Eragrostidinae</taxon>
        <taxon>Eragrostis</taxon>
    </lineage>
</organism>
<dbReference type="AlphaFoldDB" id="A0A5J9TEQ0"/>
<comment type="caution">
    <text evidence="2">The sequence shown here is derived from an EMBL/GenBank/DDBJ whole genome shotgun (WGS) entry which is preliminary data.</text>
</comment>
<feature type="region of interest" description="Disordered" evidence="1">
    <location>
        <begin position="106"/>
        <end position="154"/>
    </location>
</feature>
<feature type="region of interest" description="Disordered" evidence="1">
    <location>
        <begin position="1"/>
        <end position="82"/>
    </location>
</feature>
<evidence type="ECO:0000256" key="1">
    <source>
        <dbReference type="SAM" id="MobiDB-lite"/>
    </source>
</evidence>
<dbReference type="Gramene" id="TVU09873">
    <property type="protein sequence ID" value="TVU09873"/>
    <property type="gene ID" value="EJB05_43370"/>
</dbReference>
<keyword evidence="3" id="KW-1185">Reference proteome</keyword>
<name>A0A5J9TEQ0_9POAL</name>
<reference evidence="2 3" key="1">
    <citation type="journal article" date="2019" name="Sci. Rep.">
        <title>A high-quality genome of Eragrostis curvula grass provides insights into Poaceae evolution and supports new strategies to enhance forage quality.</title>
        <authorList>
            <person name="Carballo J."/>
            <person name="Santos B.A.C.M."/>
            <person name="Zappacosta D."/>
            <person name="Garbus I."/>
            <person name="Selva J.P."/>
            <person name="Gallo C.A."/>
            <person name="Diaz A."/>
            <person name="Albertini E."/>
            <person name="Caccamo M."/>
            <person name="Echenique V."/>
        </authorList>
    </citation>
    <scope>NUCLEOTIDE SEQUENCE [LARGE SCALE GENOMIC DNA]</scope>
    <source>
        <strain evidence="3">cv. Victoria</strain>
        <tissue evidence="2">Leaf</tissue>
    </source>
</reference>
<gene>
    <name evidence="2" type="ORF">EJB05_43370</name>
</gene>
<feature type="non-terminal residue" evidence="2">
    <location>
        <position position="1"/>
    </location>
</feature>
<feature type="compositionally biased region" description="Acidic residues" evidence="1">
    <location>
        <begin position="143"/>
        <end position="154"/>
    </location>
</feature>
<protein>
    <submittedName>
        <fullName evidence="2">Uncharacterized protein</fullName>
    </submittedName>
</protein>
<accession>A0A5J9TEQ0</accession>
<evidence type="ECO:0000313" key="2">
    <source>
        <dbReference type="EMBL" id="TVU09873.1"/>
    </source>
</evidence>
<feature type="compositionally biased region" description="Polar residues" evidence="1">
    <location>
        <begin position="106"/>
        <end position="116"/>
    </location>
</feature>
<proteinExistence type="predicted"/>
<evidence type="ECO:0000313" key="3">
    <source>
        <dbReference type="Proteomes" id="UP000324897"/>
    </source>
</evidence>
<dbReference type="EMBL" id="RWGY01000039">
    <property type="protein sequence ID" value="TVU09873.1"/>
    <property type="molecule type" value="Genomic_DNA"/>
</dbReference>